<protein>
    <submittedName>
        <fullName evidence="1">Uncharacterized protein</fullName>
    </submittedName>
</protein>
<name>A0ABP0FAI6_CLALP</name>
<keyword evidence="2" id="KW-1185">Reference proteome</keyword>
<accession>A0ABP0FAI6</accession>
<gene>
    <name evidence="1" type="ORF">CVLEPA_LOCUS6121</name>
</gene>
<organism evidence="1 2">
    <name type="scientific">Clavelina lepadiformis</name>
    <name type="common">Light-bulb sea squirt</name>
    <name type="synonym">Ascidia lepadiformis</name>
    <dbReference type="NCBI Taxonomy" id="159417"/>
    <lineage>
        <taxon>Eukaryota</taxon>
        <taxon>Metazoa</taxon>
        <taxon>Chordata</taxon>
        <taxon>Tunicata</taxon>
        <taxon>Ascidiacea</taxon>
        <taxon>Aplousobranchia</taxon>
        <taxon>Clavelinidae</taxon>
        <taxon>Clavelina</taxon>
    </lineage>
</organism>
<evidence type="ECO:0000313" key="1">
    <source>
        <dbReference type="EMBL" id="CAK8676670.1"/>
    </source>
</evidence>
<reference evidence="1 2" key="1">
    <citation type="submission" date="2024-02" db="EMBL/GenBank/DDBJ databases">
        <authorList>
            <person name="Daric V."/>
            <person name="Darras S."/>
        </authorList>
    </citation>
    <scope>NUCLEOTIDE SEQUENCE [LARGE SCALE GENOMIC DNA]</scope>
</reference>
<sequence>MDLKADRLLSKLAQRLAGHDIRGAQLDGVYADAITSLPDNKAKLKEYLRLNSVPLKKKLHRYFEDECNKQQQCPPIDRVPTFVQQILTHKNDPGKLNKITEGKIQSLEKTLSTQVLVKQLCKTVISFKSATVLQSVGYSLYRMFDKNLEDLLEGKLQSELNELKDTILKVAFMIRNSSLYLSNMGEKCCSDTVPKLPHILAALYSLYIDIHLILARSETEEKQILEMGNNLVAALVLQGAKSENLVESIIQLSSTQTKNAHILLSPLYKHIFLNKSHQKYFTVPQYLQYLASFHQSCTLLKPHDPELLSSIRSAVLNIRCSKSFYKWVVNRKGGADLLDLTPILAISESQFITEYFVKEADVEIVDDFLDLCHAEMEIQSKPNVENEPDGKPHEGLGFFLDTIPTNVDDASGSDSPPVENVDEENSDEDLLKETAYLVGCFTCKAQSCK</sequence>
<dbReference type="Proteomes" id="UP001642483">
    <property type="component" value="Unassembled WGS sequence"/>
</dbReference>
<comment type="caution">
    <text evidence="1">The sequence shown here is derived from an EMBL/GenBank/DDBJ whole genome shotgun (WGS) entry which is preliminary data.</text>
</comment>
<proteinExistence type="predicted"/>
<dbReference type="EMBL" id="CAWYQH010000035">
    <property type="protein sequence ID" value="CAK8676670.1"/>
    <property type="molecule type" value="Genomic_DNA"/>
</dbReference>
<evidence type="ECO:0000313" key="2">
    <source>
        <dbReference type="Proteomes" id="UP001642483"/>
    </source>
</evidence>